<evidence type="ECO:0000313" key="4">
    <source>
        <dbReference type="EMBL" id="MWL06372.1"/>
    </source>
</evidence>
<dbReference type="EMBL" id="AASEPP010000044">
    <property type="protein sequence ID" value="EFC2248313.1"/>
    <property type="molecule type" value="Genomic_DNA"/>
</dbReference>
<evidence type="ECO:0000313" key="8">
    <source>
        <dbReference type="Proteomes" id="UP000430081"/>
    </source>
</evidence>
<evidence type="ECO:0000313" key="9">
    <source>
        <dbReference type="Proteomes" id="UP000436141"/>
    </source>
</evidence>
<dbReference type="EMBL" id="WTMQ01000013">
    <property type="protein sequence ID" value="MWL06372.1"/>
    <property type="molecule type" value="Genomic_DNA"/>
</dbReference>
<dbReference type="AlphaFoldDB" id="A0A2S8JKC3"/>
<dbReference type="Proteomes" id="UP000321299">
    <property type="component" value="Plasmid pNCYU-26-73-5"/>
</dbReference>
<accession>A0A2S8JKC3</accession>
<reference evidence="6 7" key="4">
    <citation type="submission" date="2019-08" db="EMBL/GenBank/DDBJ databases">
        <authorList>
            <person name="Chen F.-J."/>
            <person name="Wu H.-C."/>
            <person name="Liao Y.-C."/>
            <person name="Kuo S.-C."/>
        </authorList>
    </citation>
    <scope>NUCLEOTIDE SEQUENCE [LARGE SCALE GENOMIC DNA]</scope>
    <source>
        <strain evidence="6 7">NCYU-26-73</strain>
        <plasmid evidence="7">pncyu-26-73-5</plasmid>
        <plasmid evidence="6">pNCYU-26-73-5</plasmid>
    </source>
</reference>
<evidence type="ECO:0000313" key="6">
    <source>
        <dbReference type="EMBL" id="QED76597.1"/>
    </source>
</evidence>
<evidence type="ECO:0000313" key="10">
    <source>
        <dbReference type="Proteomes" id="UP000462271"/>
    </source>
</evidence>
<dbReference type="RefSeq" id="WP_000488304.1">
    <property type="nucleotide sequence ID" value="NZ_JAULAA010000020.1"/>
</dbReference>
<dbReference type="EMBL" id="WTML01000219">
    <property type="protein sequence ID" value="MWL00433.1"/>
    <property type="molecule type" value="Genomic_DNA"/>
</dbReference>
<keyword evidence="6" id="KW-0614">Plasmid</keyword>
<reference evidence="1 11" key="2">
    <citation type="submission" date="2019-04" db="EMBL/GenBank/DDBJ databases">
        <authorList>
            <consortium name="NARMS: The National Antimicrobial Resistance Monitoring System"/>
        </authorList>
    </citation>
    <scope>NUCLEOTIDE SEQUENCE [LARGE SCALE GENOMIC DNA]</scope>
    <source>
        <strain evidence="1 11">FSIS11919500</strain>
    </source>
</reference>
<geneLocation type="plasmid" evidence="7">
    <name>pncyu-26-73-5</name>
</geneLocation>
<dbReference type="EMBL" id="DADUEU010000033">
    <property type="protein sequence ID" value="HBB1575202.1"/>
    <property type="molecule type" value="Genomic_DNA"/>
</dbReference>
<protein>
    <submittedName>
        <fullName evidence="1">Uncharacterized protein</fullName>
    </submittedName>
</protein>
<reference evidence="5 9" key="6">
    <citation type="submission" date="2019-12" db="EMBL/GenBank/DDBJ databases">
        <title>Enteriobacteria Tanzani isolates_10434.</title>
        <authorList>
            <person name="Subbiah M."/>
            <person name="Call D."/>
        </authorList>
    </citation>
    <scope>NUCLEOTIDE SEQUENCE [LARGE SCALE GENOMIC DNA]</scope>
    <source>
        <strain evidence="5 9">10434wD1</strain>
    </source>
</reference>
<dbReference type="EMBL" id="CP042620">
    <property type="protein sequence ID" value="QED76597.1"/>
    <property type="molecule type" value="Genomic_DNA"/>
</dbReference>
<dbReference type="Proteomes" id="UP000462271">
    <property type="component" value="Unassembled WGS sequence"/>
</dbReference>
<reference evidence="6 7" key="3">
    <citation type="submission" date="2019-08" db="EMBL/GenBank/DDBJ databases">
        <title>Plasmid- and chromosome-located mcr-3 in mcr-1-positive Escherichia coli from diseased swine, Taiwan.</title>
        <authorList>
            <person name="Hsu C.-Y."/>
            <person name="Huang W.-C."/>
            <person name="Lauderdale T.-L."/>
        </authorList>
    </citation>
    <scope>NUCLEOTIDE SEQUENCE [LARGE SCALE GENOMIC DNA]</scope>
    <source>
        <strain evidence="6 7">NCYU-26-73</strain>
        <plasmid evidence="7">pncyu-26-73-5</plasmid>
        <plasmid evidence="6">pNCYU-26-73-5</plasmid>
    </source>
</reference>
<proteinExistence type="predicted"/>
<gene>
    <name evidence="1" type="ORF">E5H86_21420</name>
    <name evidence="6" type="ORF">FTV93_29240</name>
    <name evidence="4" type="ORF">GQM13_23480</name>
    <name evidence="3" type="ORF">GQM21_25330</name>
    <name evidence="5" type="ORF">GRW05_02730</name>
    <name evidence="2" type="ORF">J0541_004199</name>
</gene>
<sequence length="63" mass="7150">MFRGSIGSKEKLFEFLPEEAFDIVEGCDVMVMPRLVMMNGDLQAQTDWFATGVDIIATDWEAF</sequence>
<reference evidence="2" key="7">
    <citation type="submission" date="2021-03" db="EMBL/GenBank/DDBJ databases">
        <authorList>
            <consortium name="NCBI Pathogen Detection Project"/>
        </authorList>
    </citation>
    <scope>NUCLEOTIDE SEQUENCE</scope>
    <source>
        <strain evidence="2">Escherichia coli</strain>
    </source>
</reference>
<dbReference type="Proteomes" id="UP000870292">
    <property type="component" value="Unassembled WGS sequence"/>
</dbReference>
<evidence type="ECO:0000313" key="5">
    <source>
        <dbReference type="EMBL" id="MXI73235.1"/>
    </source>
</evidence>
<geneLocation type="plasmid" evidence="6">
    <name>pNCYU-26-73-5</name>
</geneLocation>
<reference evidence="2" key="1">
    <citation type="journal article" date="2018" name="Genome Biol.">
        <title>SKESA: strategic k-mer extension for scrupulous assemblies.</title>
        <authorList>
            <person name="Souvorov A."/>
            <person name="Agarwala R."/>
            <person name="Lipman D.J."/>
        </authorList>
    </citation>
    <scope>NUCLEOTIDE SEQUENCE</scope>
    <source>
        <strain evidence="2">Escherichia coli</strain>
    </source>
</reference>
<evidence type="ECO:0000313" key="11">
    <source>
        <dbReference type="Proteomes" id="UP000531916"/>
    </source>
</evidence>
<evidence type="ECO:0000313" key="2">
    <source>
        <dbReference type="EMBL" id="HBB1575202.1"/>
    </source>
</evidence>
<dbReference type="Proteomes" id="UP000430081">
    <property type="component" value="Unassembled WGS sequence"/>
</dbReference>
<reference evidence="8 10" key="5">
    <citation type="submission" date="2019-12" db="EMBL/GenBank/DDBJ databases">
        <title>Enteriobacteria Tanzani isolates_10432.</title>
        <authorList>
            <person name="Subbiah M."/>
            <person name="Call D."/>
        </authorList>
    </citation>
    <scope>NUCLEOTIDE SEQUENCE [LARGE SCALE GENOMIC DNA]</scope>
    <source>
        <strain evidence="4 8">10432wG7</strain>
        <strain evidence="3 10">10432wG8</strain>
    </source>
</reference>
<name>A0A2S8JKC3_ECOLX</name>
<evidence type="ECO:0000313" key="1">
    <source>
        <dbReference type="EMBL" id="EFC2248313.1"/>
    </source>
</evidence>
<organism evidence="1 11">
    <name type="scientific">Escherichia coli</name>
    <dbReference type="NCBI Taxonomy" id="562"/>
    <lineage>
        <taxon>Bacteria</taxon>
        <taxon>Pseudomonadati</taxon>
        <taxon>Pseudomonadota</taxon>
        <taxon>Gammaproteobacteria</taxon>
        <taxon>Enterobacterales</taxon>
        <taxon>Enterobacteriaceae</taxon>
        <taxon>Escherichia</taxon>
    </lineage>
</organism>
<dbReference type="Proteomes" id="UP000531916">
    <property type="component" value="Unassembled WGS sequence"/>
</dbReference>
<evidence type="ECO:0000313" key="3">
    <source>
        <dbReference type="EMBL" id="MWL00433.1"/>
    </source>
</evidence>
<dbReference type="EMBL" id="WUIY01000006">
    <property type="protein sequence ID" value="MXI73235.1"/>
    <property type="molecule type" value="Genomic_DNA"/>
</dbReference>
<evidence type="ECO:0000313" key="7">
    <source>
        <dbReference type="Proteomes" id="UP000321299"/>
    </source>
</evidence>
<dbReference type="Proteomes" id="UP000436141">
    <property type="component" value="Unassembled WGS sequence"/>
</dbReference>